<keyword evidence="4 5" id="KW-0238">DNA-binding</keyword>
<evidence type="ECO:0000256" key="3">
    <source>
        <dbReference type="ARBA" id="ARBA00022833"/>
    </source>
</evidence>
<gene>
    <name evidence="9" type="primary">LOC112689579</name>
</gene>
<protein>
    <submittedName>
        <fullName evidence="9">Uncharacterized protein LOC112689579</fullName>
    </submittedName>
</protein>
<accession>A0A8B8G8F3</accession>
<sequence>MTISSILFWDFPFDDQRLSIRYFTTIYFFLCSCYTIYTVPFIYFTYDCITIIIVFFVFYNIIMPSKQCVVVGCGTSYDDTITLRHRFPKDELSFNAWVERSGNNKLSNLPMNDVYKRFIMCDKHFALSCKSPGFKKLITKSIPTLNLPDVADNNMSIEIVTEDFWEGTNCQMPTESVNRTRSFDLDVELNTDYTYEDEAEMSIEIITNDFDEGTISQMPIDSGINTAGSTHCLLPKRLFEGTLKNINFHRKTDLTPRKSLLYNVTKRYKQRNLVLSQRYASAKKRIQKAEKYMNSNSKQLNRLN</sequence>
<dbReference type="OrthoDB" id="7683421at2759"/>
<feature type="domain" description="THAP-type" evidence="7">
    <location>
        <begin position="63"/>
        <end position="146"/>
    </location>
</feature>
<keyword evidence="8" id="KW-1185">Reference proteome</keyword>
<dbReference type="PROSITE" id="PS50950">
    <property type="entry name" value="ZF_THAP"/>
    <property type="match status" value="1"/>
</dbReference>
<dbReference type="GO" id="GO:0003677">
    <property type="term" value="F:DNA binding"/>
    <property type="evidence" value="ECO:0007669"/>
    <property type="project" value="UniProtKB-UniRule"/>
</dbReference>
<evidence type="ECO:0000313" key="8">
    <source>
        <dbReference type="Proteomes" id="UP000694846"/>
    </source>
</evidence>
<dbReference type="RefSeq" id="XP_025419143.1">
    <property type="nucleotide sequence ID" value="XM_025563358.1"/>
</dbReference>
<keyword evidence="3" id="KW-0862">Zinc</keyword>
<dbReference type="SMART" id="SM00692">
    <property type="entry name" value="DM3"/>
    <property type="match status" value="1"/>
</dbReference>
<evidence type="ECO:0000256" key="6">
    <source>
        <dbReference type="SAM" id="Phobius"/>
    </source>
</evidence>
<keyword evidence="2 5" id="KW-0863">Zinc-finger</keyword>
<dbReference type="Pfam" id="PF05485">
    <property type="entry name" value="THAP"/>
    <property type="match status" value="1"/>
</dbReference>
<keyword evidence="6" id="KW-0472">Membrane</keyword>
<evidence type="ECO:0000256" key="2">
    <source>
        <dbReference type="ARBA" id="ARBA00022771"/>
    </source>
</evidence>
<dbReference type="SUPFAM" id="SSF57716">
    <property type="entry name" value="Glucocorticoid receptor-like (DNA-binding domain)"/>
    <property type="match status" value="1"/>
</dbReference>
<feature type="transmembrane region" description="Helical" evidence="6">
    <location>
        <begin position="43"/>
        <end position="62"/>
    </location>
</feature>
<keyword evidence="1" id="KW-0479">Metal-binding</keyword>
<evidence type="ECO:0000256" key="1">
    <source>
        <dbReference type="ARBA" id="ARBA00022723"/>
    </source>
</evidence>
<evidence type="ECO:0000259" key="7">
    <source>
        <dbReference type="PROSITE" id="PS50950"/>
    </source>
</evidence>
<dbReference type="AlphaFoldDB" id="A0A8B8G8F3"/>
<evidence type="ECO:0000256" key="4">
    <source>
        <dbReference type="ARBA" id="ARBA00023125"/>
    </source>
</evidence>
<reference evidence="9" key="1">
    <citation type="submission" date="2025-08" db="UniProtKB">
        <authorList>
            <consortium name="RefSeq"/>
        </authorList>
    </citation>
    <scope>IDENTIFICATION</scope>
</reference>
<organism evidence="8 9">
    <name type="scientific">Sipha flava</name>
    <name type="common">yellow sugarcane aphid</name>
    <dbReference type="NCBI Taxonomy" id="143950"/>
    <lineage>
        <taxon>Eukaryota</taxon>
        <taxon>Metazoa</taxon>
        <taxon>Ecdysozoa</taxon>
        <taxon>Arthropoda</taxon>
        <taxon>Hexapoda</taxon>
        <taxon>Insecta</taxon>
        <taxon>Pterygota</taxon>
        <taxon>Neoptera</taxon>
        <taxon>Paraneoptera</taxon>
        <taxon>Hemiptera</taxon>
        <taxon>Sternorrhyncha</taxon>
        <taxon>Aphidomorpha</taxon>
        <taxon>Aphidoidea</taxon>
        <taxon>Aphididae</taxon>
        <taxon>Sipha</taxon>
    </lineage>
</organism>
<dbReference type="SMART" id="SM00980">
    <property type="entry name" value="THAP"/>
    <property type="match status" value="1"/>
</dbReference>
<keyword evidence="6" id="KW-1133">Transmembrane helix</keyword>
<name>A0A8B8G8F3_9HEMI</name>
<evidence type="ECO:0000256" key="5">
    <source>
        <dbReference type="PROSITE-ProRule" id="PRU00309"/>
    </source>
</evidence>
<dbReference type="Proteomes" id="UP000694846">
    <property type="component" value="Unplaced"/>
</dbReference>
<dbReference type="GeneID" id="112689579"/>
<evidence type="ECO:0000313" key="9">
    <source>
        <dbReference type="RefSeq" id="XP_025419143.1"/>
    </source>
</evidence>
<proteinExistence type="predicted"/>
<keyword evidence="6" id="KW-0812">Transmembrane</keyword>
<dbReference type="InterPro" id="IPR006612">
    <property type="entry name" value="THAP_Znf"/>
</dbReference>
<dbReference type="GO" id="GO:0008270">
    <property type="term" value="F:zinc ion binding"/>
    <property type="evidence" value="ECO:0007669"/>
    <property type="project" value="UniProtKB-KW"/>
</dbReference>
<feature type="transmembrane region" description="Helical" evidence="6">
    <location>
        <begin position="20"/>
        <end position="37"/>
    </location>
</feature>